<feature type="domain" description="CUB" evidence="8">
    <location>
        <begin position="1046"/>
        <end position="1157"/>
    </location>
</feature>
<accession>A0AA39HSX0</accession>
<evidence type="ECO:0000259" key="8">
    <source>
        <dbReference type="PROSITE" id="PS01180"/>
    </source>
</evidence>
<dbReference type="GO" id="GO:0005509">
    <property type="term" value="F:calcium ion binding"/>
    <property type="evidence" value="ECO:0007669"/>
    <property type="project" value="InterPro"/>
</dbReference>
<evidence type="ECO:0000259" key="9">
    <source>
        <dbReference type="PROSITE" id="PS50026"/>
    </source>
</evidence>
<feature type="domain" description="CUB" evidence="8">
    <location>
        <begin position="3116"/>
        <end position="3245"/>
    </location>
</feature>
<evidence type="ECO:0000313" key="11">
    <source>
        <dbReference type="Proteomes" id="UP001175271"/>
    </source>
</evidence>
<dbReference type="PROSITE" id="PS00022">
    <property type="entry name" value="EGF_1"/>
    <property type="match status" value="4"/>
</dbReference>
<feature type="domain" description="EGF-like" evidence="9">
    <location>
        <begin position="76"/>
        <end position="112"/>
    </location>
</feature>
<dbReference type="SMART" id="SM00042">
    <property type="entry name" value="CUB"/>
    <property type="match status" value="20"/>
</dbReference>
<feature type="disulfide bond" evidence="7">
    <location>
        <begin position="408"/>
        <end position="417"/>
    </location>
</feature>
<feature type="domain" description="CUB" evidence="8">
    <location>
        <begin position="3247"/>
        <end position="3367"/>
    </location>
</feature>
<keyword evidence="4 7" id="KW-1015">Disulfide bond</keyword>
<dbReference type="SMART" id="SM00179">
    <property type="entry name" value="EGF_CA"/>
    <property type="match status" value="5"/>
</dbReference>
<dbReference type="PANTHER" id="PTHR24251">
    <property type="entry name" value="OVOCHYMASE-RELATED"/>
    <property type="match status" value="1"/>
</dbReference>
<keyword evidence="3" id="KW-0677">Repeat</keyword>
<feature type="domain" description="CUB" evidence="8">
    <location>
        <begin position="2209"/>
        <end position="2328"/>
    </location>
</feature>
<comment type="caution">
    <text evidence="10">The sequence shown here is derived from an EMBL/GenBank/DDBJ whole genome shotgun (WGS) entry which is preliminary data.</text>
</comment>
<keyword evidence="1 7" id="KW-0245">EGF-like domain</keyword>
<feature type="domain" description="CUB" evidence="8">
    <location>
        <begin position="2586"/>
        <end position="2733"/>
    </location>
</feature>
<dbReference type="PROSITE" id="PS00010">
    <property type="entry name" value="ASX_HYDROXYL"/>
    <property type="match status" value="2"/>
</dbReference>
<feature type="disulfide bond" evidence="7">
    <location>
        <begin position="145"/>
        <end position="154"/>
    </location>
</feature>
<sequence length="3928" mass="436637">MRNTLDQMRLKSRVSRLYEASRIMLSEIRSLGVKHQNLTEMVKEVNSTRRRDGTRRIRTILLSLNRQIGRLAHYLREDECLKKPCKNGGTCFDQFDKYMCLCPPHFSGSNCEFEVDECAIHQGTSAGCQNNGTCENYQGGFRCHCPTGFHGTLCQTKSTACEFSMDLCGEHGHCIPTGIGSAGEVGYKCLCEWGFRQSNDTENPVCLDVDECEDSPCYPGADCINLPGSFRCSGCPVGLRGNGMLCVDVDECDDDNLNDCSKDPKVPCLNTLGSYKCGACPAGYEGDGLTCSRHGACSDRPCHPQARCIEMAASSIALYRCECPAGMTGNGVGGDGCVPFVPSTVCSKTCQNGGRCSKKNGTEACLCPAGWSGPSCEYVAACGPMSACSGHGNCSNYDSATGTLKCKCERGFYGTFCEQELNGCSFYTTNSSGVISYPPAPDNFLSCIWMFDVPNRTYIEFTLLNYSYPGSDGKGAIGFHSKDIVDVMNATQQYKQFTLATRAFVELMHPGHGLTFTMAWEAKTGACGGHFYPITEPYSTVVRANGDDIFCIYDFEVLPSYEMDVVIEEIDLQTGAVENCSVNAIQITANPRFVVETTDICGNRPPFRETLTALRVRFTHRNLLQKKSCKTPDCRSSFKISVTPKHKPDACGDVLQLSTGAEREGIIASPGFEDASEPAKDEFCTWVINATGLSPARYAKGMIEAHYFGFRVAVDVLEIDMPSTKRGLCTHSSLSFPSDEYDFHAIPYERNYCDSLKPRRQILSDGPTLKVAYRRKDTGRGFKLAYKPDCNHYYFEPNGTIQSPHYPLASKNAYRCTYTIFSRQTTAIRLKFNYIGVKTDIATCFYRLSEQEKLEDYIEFSGGHSSNEQINRRYVCPKYPFVMPMGEIVTSAQRPLTITYSTSGSPLNTGFLFEYQTIDVGCGGIFSEDTGVVTSPNYPEKYLPHMYCIYQISVKPNKRVRLTFEVFDLEIVSNREECGFDSVRVFDSFEAEEHHGKMHGKFCGSMTPPSLLSDGNTMTVVFVSDRSVSGTGFSARWQSVDDSIDCDRTFTAPSGRIEFEAEKFRRVTQCDYHIALPSSHRILLKVENISAPCDQASLTVKNGLSDLSPGFGGLYGNSEICDDHLVEQLRSQGNRLFLRFRTSNARATSFNVTYEQIDSGCGGTMSGMNGAIAAPQYPLKDSRSQNCEWHVAVAAGNRVRFQLSLIDDLNSADSSGFCSVFAANLIDVADGPDANSNILRRICKKETGASTIDSDSNEITVRYRQHGGSHFPPLFGFLAHFSTVCTGITLTAHHGILQSPGYPDRTLDARSCYWKIKTSPGNRLRLTFHYFRITDLQYSRFTANANVGRCSNNFLEIKNGQIATTSVVIDGHHNDSTSMERFCDKTGQPQTLLSKGAELDVSFVSRNDPENHFWLSWSTVGCGGVFAANNSAFSVDLDDLDAEAQTLECEWTVRAPVGMRILTKIERFGLFRSGGSQECVDDEAFNGLRFHSGAMEFPQKLLCDSVNDFSYRSHSNEMTLRLKMLRKYAVAKPDGTFLAGEFLFVHAEVGDSCGSVIEVTHDHPVTVHSPNFPKPYPKSVSCKWEFHTPPGSVVSFQLVHYKTPNYHPNRPVPRIWHKSNVTCDMPLPLVEGAISFRSMDGKVMERICLDINATVNLRPLSDKAIVEFDGAPYDRSHISGSDPSLEKIGFVLNVSADCGGTLFARAEKQSLSVGFPSKSQFDECRLKVVHDPELLREDADEIVVELLFLAHDKRATGTTVIEIKCGQDKLAVLEYSPSDKTRSHMFRCSSANEVSMLYTKLSDTPKGHIVVNYRLNEIRCGGELHGLSGTTLTGTLMQASECIYTASAGPGNKVELSVSLNLPATEFCTDSYVEVRHQNASGQKIGRYCGAGQQLATITGENLWIKVRYSGDDEFEGQLQQSPNVVLKHAIRFGGETESREIAFSPPEHARELPDTISWTINGVQGEYLRITVDEVQIPPTLDEQDFEKPYRLKGLVVVEEYCEAPEECGAAVAVVDGWNPPERDIIVPNSVATIRLNAERGSTFRLHWAPIHPAAGNKTRFGPFEDLSDFNCGGELVPSFTPQYFTHPTTLTGTEAGQTPSVSGGYPNNAKCRWSIRRPVLHGLQFRLVSVDVEEHVECRFDFLLFASKSFKDSATLRSESYARRYCKGKTDRGKILDFTYDNDLYVYFLSDRSRGGKGFKIEYKLTCTSFDFIPLTYGRFDEVLTSPGYPVAYRKNETCMWSIMLESNRPLVANVTDLEIDSSGGQCEQDYLQLLSDYSLYSDGSLQKLCGAEKGNATSSDGRLNIRFASDGSVERKGFSLRITEQIHDCGSEHLHLTEDTPSKVLESPEFPHLSPNSLDCSWTLRGPPGRRIQFTVDPTKFDLQNSVQDGCEDDYLEVRDGASLHAPLVGRFCNENAPSTIFSTGSYLHVRFVTDSSTRSNAWNATYSIATCGGSLVLPSGVNATITSPNYPEPYPNEAQCEWTVRAPTGHFVNVSFNHLWMTYSENCSADYVAVHDGNATGDELVPRTCNMNQVRGETYHSTRNALHVAFSANSTSAKRNRMFCLSRKCGFEVDVAATRIACGGSISDDSGVIYTPGYPNAPMKHIACKWDFHAGIGHRYLLQIEFLGGENGFYEHSFLPRFYFASSTGERDPCFPDLAIIDGGAVMENSSITVDRFFCANRTSFVSSTGELSVVYSDQTLQFLLKNNIHRVFNSSNTYRPFHVKYTKVPNDFDDFGCQHKITRNATFSLRNLTMDDSPWSRTIPTCRVRVERPNRQGTTLLEFKDFAVGHFTGACNNFDSYVLVTGEDESFKVCNASMKGAGNATFALRPQLVDLVLANKNFGLFNLPHFSLKVTFFECGGVPEGNEGVITSPNYGEGRVYPTDVVCIWNLKAPVGQIVVLNFTKMDLEHHVECDHDSLIVYESGMHSVIHRYCNSIEADPLPERFRAIRSHGRELFLEFRSDSSVTLSGFRVQFRYESASDGCGFVTHHPTGVITSPGFPSDYRNNLHCLWDITVPLGYHVKLSFEEFDVAQSAECRADFLRISEEHQSRALAPVGGYYFFFDYEDQKPALCGSDLPKPYASESNRVRLNFTSDATSNAKGFRLKWEASCGTVYRLNHGVVTSPHFPDFYPNEDAVCEYLISPDYNNGIPVITLKILELELDPTLGDFTRTPCKSDYLELRDVMAKRVLGTYCAGKTDLGPQNSISVRGPIGVKFVTNMTANHDKMKRLKGFKLSYALAECGGEIKLKESSGSFSKTISSPGFPLPYHHDMECVWNITAPPNRIISVKFMDFNIEPSNDCRFDYVELFDGANLTQAASLGKLCGDVVPPSQSFSSGRNLLVKFKSDRSNAKEGFRLVLTPTLGEAMGCGGRLNASDEWKTLRSPTTPEGGYYNDLRCGWNVEARDGQVLELKFSKIDFEKNKETAECDFDFLHIYDGFKMLSPFLAERLCKIPAGQDALTFVSSYRLAYLYMETDSSENAGGFELSYRAVPAECGSAMAATDLWTEHEYQSDKALTRTNQRYRRCRTFLYSRKKMPIEIEFEEFSFPSKSADCADEFLEIRDVGARADCQHPACMGEDDTMITVRTCGDTIPAKFISRSAIVQITSSALLSSEHVVKYKMRFMNLGNCNRTVEVVGKHLAGRLTSPNFPNRYDANSSCTSSLQAAEEYRILFVFRTFTLERSTVRSLSRYTFDHSWYNDRWSLTQVSSPLVRGKCEYDYVQFFDGNNNGSAKFCDSGLPPALFSNSSVVSVFFQSDATMSRHGYDLYYYSTLPKSYTSASGQTTTEYNFAVIRERQGALSSIGYPHSYPGSSVSRWTIVPPSGHKCKFEVVKVDICRNATTVGDRLLFGQATASGPDAAIIDAKEFPSDLSPIPCSVVDDPELPVDVGNFVRLEFVADDDITNDGTGFRVEWECENYVVPQV</sequence>
<dbReference type="SUPFAM" id="SSF57196">
    <property type="entry name" value="EGF/Laminin"/>
    <property type="match status" value="3"/>
</dbReference>
<feature type="domain" description="CUB" evidence="8">
    <location>
        <begin position="2864"/>
        <end position="2983"/>
    </location>
</feature>
<feature type="disulfide bond" evidence="7">
    <location>
        <begin position="102"/>
        <end position="111"/>
    </location>
</feature>
<dbReference type="Pfam" id="PF07645">
    <property type="entry name" value="EGF_CA"/>
    <property type="match status" value="2"/>
</dbReference>
<feature type="domain" description="CUB" evidence="8">
    <location>
        <begin position="1553"/>
        <end position="1697"/>
    </location>
</feature>
<evidence type="ECO:0000256" key="3">
    <source>
        <dbReference type="ARBA" id="ARBA00022737"/>
    </source>
</evidence>
<feature type="domain" description="EGF-like" evidence="9">
    <location>
        <begin position="378"/>
        <end position="418"/>
    </location>
</feature>
<dbReference type="InterPro" id="IPR000152">
    <property type="entry name" value="EGF-type_Asp/Asn_hydroxyl_site"/>
</dbReference>
<dbReference type="CDD" id="cd00041">
    <property type="entry name" value="CUB"/>
    <property type="match status" value="14"/>
</dbReference>
<evidence type="ECO:0000256" key="4">
    <source>
        <dbReference type="ARBA" id="ARBA00023157"/>
    </source>
</evidence>
<dbReference type="InterPro" id="IPR001881">
    <property type="entry name" value="EGF-like_Ca-bd_dom"/>
</dbReference>
<dbReference type="Proteomes" id="UP001175271">
    <property type="component" value="Unassembled WGS sequence"/>
</dbReference>
<dbReference type="EMBL" id="JAUCMV010000003">
    <property type="protein sequence ID" value="KAK0410741.1"/>
    <property type="molecule type" value="Genomic_DNA"/>
</dbReference>
<dbReference type="InterPro" id="IPR000859">
    <property type="entry name" value="CUB_dom"/>
</dbReference>
<dbReference type="FunFam" id="2.60.120.290:FF:000005">
    <property type="entry name" value="Procollagen C-endopeptidase enhancer 1"/>
    <property type="match status" value="4"/>
</dbReference>
<feature type="disulfide bond" evidence="7">
    <location>
        <begin position="367"/>
        <end position="376"/>
    </location>
</feature>
<dbReference type="InterPro" id="IPR049883">
    <property type="entry name" value="NOTCH1_EGF-like"/>
</dbReference>
<dbReference type="FunFam" id="2.60.120.290:FF:000013">
    <property type="entry name" value="Membrane frizzled-related protein"/>
    <property type="match status" value="2"/>
</dbReference>
<feature type="domain" description="CUB" evidence="8">
    <location>
        <begin position="2073"/>
        <end position="2208"/>
    </location>
</feature>
<keyword evidence="5" id="KW-0325">Glycoprotein</keyword>
<protein>
    <recommendedName>
        <fullName evidence="12">Cubilin</fullName>
    </recommendedName>
</protein>
<comment type="caution">
    <text evidence="7">Lacks conserved residue(s) required for the propagation of feature annotation.</text>
</comment>
<dbReference type="PROSITE" id="PS01187">
    <property type="entry name" value="EGF_CA"/>
    <property type="match status" value="3"/>
</dbReference>
<dbReference type="Pfam" id="PF00008">
    <property type="entry name" value="EGF"/>
    <property type="match status" value="2"/>
</dbReference>
<dbReference type="Pfam" id="PF00431">
    <property type="entry name" value="CUB"/>
    <property type="match status" value="18"/>
</dbReference>
<feature type="domain" description="EGF-like" evidence="9">
    <location>
        <begin position="293"/>
        <end position="338"/>
    </location>
</feature>
<feature type="domain" description="CUB" evidence="8">
    <location>
        <begin position="1161"/>
        <end position="1284"/>
    </location>
</feature>
<feature type="domain" description="EGF-like" evidence="9">
    <location>
        <begin position="114"/>
        <end position="155"/>
    </location>
</feature>
<feature type="domain" description="CUB" evidence="8">
    <location>
        <begin position="2332"/>
        <end position="2453"/>
    </location>
</feature>
<gene>
    <name evidence="10" type="ORF">QR680_005299</name>
</gene>
<evidence type="ECO:0000256" key="7">
    <source>
        <dbReference type="PROSITE-ProRule" id="PRU00076"/>
    </source>
</evidence>
<evidence type="ECO:0000313" key="10">
    <source>
        <dbReference type="EMBL" id="KAK0410741.1"/>
    </source>
</evidence>
<feature type="domain" description="CUB" evidence="8">
    <location>
        <begin position="2455"/>
        <end position="2582"/>
    </location>
</feature>
<dbReference type="CDD" id="cd00054">
    <property type="entry name" value="EGF_CA"/>
    <property type="match status" value="4"/>
</dbReference>
<evidence type="ECO:0008006" key="12">
    <source>
        <dbReference type="Google" id="ProtNLM"/>
    </source>
</evidence>
<feature type="domain" description="CUB" evidence="8">
    <location>
        <begin position="3634"/>
        <end position="3777"/>
    </location>
</feature>
<feature type="disulfide bond" evidence="6">
    <location>
        <begin position="3116"/>
        <end position="3143"/>
    </location>
</feature>
<dbReference type="FunFam" id="2.10.25.10:FF:000038">
    <property type="entry name" value="Fibrillin 2"/>
    <property type="match status" value="2"/>
</dbReference>
<evidence type="ECO:0000256" key="1">
    <source>
        <dbReference type="ARBA" id="ARBA00022536"/>
    </source>
</evidence>
<dbReference type="InterPro" id="IPR000742">
    <property type="entry name" value="EGF"/>
</dbReference>
<dbReference type="InterPro" id="IPR018097">
    <property type="entry name" value="EGF_Ca-bd_CS"/>
</dbReference>
<feature type="domain" description="CUB" evidence="8">
    <location>
        <begin position="1285"/>
        <end position="1420"/>
    </location>
</feature>
<feature type="domain" description="CUB" evidence="8">
    <location>
        <begin position="922"/>
        <end position="1040"/>
    </location>
</feature>
<feature type="domain" description="CUB" evidence="8">
    <location>
        <begin position="651"/>
        <end position="789"/>
    </location>
</feature>
<keyword evidence="11" id="KW-1185">Reference proteome</keyword>
<dbReference type="SMART" id="SM00181">
    <property type="entry name" value="EGF"/>
    <property type="match status" value="8"/>
</dbReference>
<dbReference type="Gene3D" id="2.60.120.290">
    <property type="entry name" value="Spermadhesin, CUB domain"/>
    <property type="match status" value="21"/>
</dbReference>
<evidence type="ECO:0000256" key="5">
    <source>
        <dbReference type="ARBA" id="ARBA00023180"/>
    </source>
</evidence>
<feature type="domain" description="CUB" evidence="8">
    <location>
        <begin position="3374"/>
        <end position="3496"/>
    </location>
</feature>
<dbReference type="InterPro" id="IPR035914">
    <property type="entry name" value="Sperma_CUB_dom_sf"/>
</dbReference>
<proteinExistence type="predicted"/>
<feature type="disulfide bond" evidence="7">
    <location>
        <begin position="346"/>
        <end position="356"/>
    </location>
</feature>
<evidence type="ECO:0000256" key="6">
    <source>
        <dbReference type="PROSITE-ProRule" id="PRU00059"/>
    </source>
</evidence>
<dbReference type="Gene3D" id="2.10.25.10">
    <property type="entry name" value="Laminin"/>
    <property type="match status" value="6"/>
</dbReference>
<dbReference type="PROSITE" id="PS01180">
    <property type="entry name" value="CUB"/>
    <property type="match status" value="19"/>
</dbReference>
<feature type="disulfide bond" evidence="6">
    <location>
        <begin position="1285"/>
        <end position="1312"/>
    </location>
</feature>
<organism evidence="10 11">
    <name type="scientific">Steinernema hermaphroditum</name>
    <dbReference type="NCBI Taxonomy" id="289476"/>
    <lineage>
        <taxon>Eukaryota</taxon>
        <taxon>Metazoa</taxon>
        <taxon>Ecdysozoa</taxon>
        <taxon>Nematoda</taxon>
        <taxon>Chromadorea</taxon>
        <taxon>Rhabditida</taxon>
        <taxon>Tylenchina</taxon>
        <taxon>Panagrolaimomorpha</taxon>
        <taxon>Strongyloidoidea</taxon>
        <taxon>Steinernematidae</taxon>
        <taxon>Steinernema</taxon>
    </lineage>
</organism>
<keyword evidence="2" id="KW-0732">Signal</keyword>
<dbReference type="SUPFAM" id="SSF49854">
    <property type="entry name" value="Spermadhesin, CUB domain"/>
    <property type="match status" value="22"/>
</dbReference>
<reference evidence="10" key="1">
    <citation type="submission" date="2023-06" db="EMBL/GenBank/DDBJ databases">
        <title>Genomic analysis of the entomopathogenic nematode Steinernema hermaphroditum.</title>
        <authorList>
            <person name="Schwarz E.M."/>
            <person name="Heppert J.K."/>
            <person name="Baniya A."/>
            <person name="Schwartz H.T."/>
            <person name="Tan C.-H."/>
            <person name="Antoshechkin I."/>
            <person name="Sternberg P.W."/>
            <person name="Goodrich-Blair H."/>
            <person name="Dillman A.R."/>
        </authorList>
    </citation>
    <scope>NUCLEOTIDE SEQUENCE</scope>
    <source>
        <strain evidence="10">PS9179</strain>
        <tissue evidence="10">Whole animal</tissue>
    </source>
</reference>
<feature type="domain" description="CUB" evidence="8">
    <location>
        <begin position="2989"/>
        <end position="3115"/>
    </location>
</feature>
<dbReference type="PROSITE" id="PS50026">
    <property type="entry name" value="EGF_3"/>
    <property type="match status" value="6"/>
</dbReference>
<feature type="domain" description="CUB" evidence="8">
    <location>
        <begin position="1820"/>
        <end position="1930"/>
    </location>
</feature>
<feature type="domain" description="CUB" evidence="8">
    <location>
        <begin position="790"/>
        <end position="918"/>
    </location>
</feature>
<name>A0AA39HSX0_9BILA</name>
<dbReference type="FunFam" id="2.10.25.10:FF:000472">
    <property type="entry name" value="Uncharacterized protein, isoform A"/>
    <property type="match status" value="1"/>
</dbReference>
<feature type="domain" description="EGF-like" evidence="9">
    <location>
        <begin position="208"/>
        <end position="247"/>
    </location>
</feature>
<evidence type="ECO:0000256" key="2">
    <source>
        <dbReference type="ARBA" id="ARBA00022729"/>
    </source>
</evidence>
<dbReference type="PROSITE" id="PS01186">
    <property type="entry name" value="EGF_2"/>
    <property type="match status" value="3"/>
</dbReference>
<feature type="domain" description="EGF-like" evidence="9">
    <location>
        <begin position="342"/>
        <end position="377"/>
    </location>
</feature>